<evidence type="ECO:0000313" key="2">
    <source>
        <dbReference type="EMBL" id="QDV69883.1"/>
    </source>
</evidence>
<dbReference type="RefSeq" id="WP_145098152.1">
    <property type="nucleotide sequence ID" value="NZ_CP036348.1"/>
</dbReference>
<keyword evidence="1" id="KW-0732">Signal</keyword>
<dbReference type="InterPro" id="IPR006311">
    <property type="entry name" value="TAT_signal"/>
</dbReference>
<dbReference type="AlphaFoldDB" id="A0A518JWH5"/>
<evidence type="ECO:0008006" key="4">
    <source>
        <dbReference type="Google" id="ProtNLM"/>
    </source>
</evidence>
<dbReference type="Proteomes" id="UP000315082">
    <property type="component" value="Chromosome"/>
</dbReference>
<name>A0A518JWH5_9BACT</name>
<accession>A0A518JWH5</accession>
<dbReference type="OrthoDB" id="9760450at2"/>
<protein>
    <recommendedName>
        <fullName evidence="4">Agarase</fullName>
    </recommendedName>
</protein>
<dbReference type="SUPFAM" id="SSF51445">
    <property type="entry name" value="(Trans)glycosidases"/>
    <property type="match status" value="1"/>
</dbReference>
<keyword evidence="3" id="KW-1185">Reference proteome</keyword>
<evidence type="ECO:0000256" key="1">
    <source>
        <dbReference type="SAM" id="SignalP"/>
    </source>
</evidence>
<gene>
    <name evidence="2" type="ORF">Poly24_36010</name>
</gene>
<dbReference type="PROSITE" id="PS51318">
    <property type="entry name" value="TAT"/>
    <property type="match status" value="1"/>
</dbReference>
<dbReference type="InterPro" id="IPR017853">
    <property type="entry name" value="GH"/>
</dbReference>
<sequence length="386" mass="43498" precursor="true">MSVLNRRVFVRQPLLAAAAMSLPAVCGAGAPEVKTTQVAADGFFTVDRRNHRWWIVSPDGRANFSLGLNHIDPAVLQRSEQRLWQKQYGGDVHRWLSESVRKNLIDWGFNCVGFSADEVVIDKDQRRHGRSLSFADHQSLAMPYGYLLPFASNDPHSGQAPPSDYRGADFARWCDRVAQTHCLPMRDDPLLIGYWSAERPDWNRSRFSSATELTEQAAAYYQTIRKAIRRYDPHHLILGDRYDAGRPLSASVVRAALDDVDVLSVDCSGDAVNVHRQLSRMAELFNRPILVADHALDRQPNDGLWPPRENRFHDPGGYGRTVRMLTGIPQVVGYHLCGGYLPSEALRRGLLDAQERPDRHAIEGIRQANQMVPQWVARSSVSASER</sequence>
<dbReference type="EMBL" id="CP036348">
    <property type="protein sequence ID" value="QDV69883.1"/>
    <property type="molecule type" value="Genomic_DNA"/>
</dbReference>
<organism evidence="2 3">
    <name type="scientific">Rosistilla carotiformis</name>
    <dbReference type="NCBI Taxonomy" id="2528017"/>
    <lineage>
        <taxon>Bacteria</taxon>
        <taxon>Pseudomonadati</taxon>
        <taxon>Planctomycetota</taxon>
        <taxon>Planctomycetia</taxon>
        <taxon>Pirellulales</taxon>
        <taxon>Pirellulaceae</taxon>
        <taxon>Rosistilla</taxon>
    </lineage>
</organism>
<feature type="signal peptide" evidence="1">
    <location>
        <begin position="1"/>
        <end position="30"/>
    </location>
</feature>
<dbReference type="KEGG" id="rcf:Poly24_36010"/>
<proteinExistence type="predicted"/>
<dbReference type="Gene3D" id="3.20.20.80">
    <property type="entry name" value="Glycosidases"/>
    <property type="match status" value="2"/>
</dbReference>
<evidence type="ECO:0000313" key="3">
    <source>
        <dbReference type="Proteomes" id="UP000315082"/>
    </source>
</evidence>
<reference evidence="2 3" key="1">
    <citation type="submission" date="2019-02" db="EMBL/GenBank/DDBJ databases">
        <title>Deep-cultivation of Planctomycetes and their phenomic and genomic characterization uncovers novel biology.</title>
        <authorList>
            <person name="Wiegand S."/>
            <person name="Jogler M."/>
            <person name="Boedeker C."/>
            <person name="Pinto D."/>
            <person name="Vollmers J."/>
            <person name="Rivas-Marin E."/>
            <person name="Kohn T."/>
            <person name="Peeters S.H."/>
            <person name="Heuer A."/>
            <person name="Rast P."/>
            <person name="Oberbeckmann S."/>
            <person name="Bunk B."/>
            <person name="Jeske O."/>
            <person name="Meyerdierks A."/>
            <person name="Storesund J.E."/>
            <person name="Kallscheuer N."/>
            <person name="Luecker S."/>
            <person name="Lage O.M."/>
            <person name="Pohl T."/>
            <person name="Merkel B.J."/>
            <person name="Hornburger P."/>
            <person name="Mueller R.-W."/>
            <person name="Bruemmer F."/>
            <person name="Labrenz M."/>
            <person name="Spormann A.M."/>
            <person name="Op den Camp H."/>
            <person name="Overmann J."/>
            <person name="Amann R."/>
            <person name="Jetten M.S.M."/>
            <person name="Mascher T."/>
            <person name="Medema M.H."/>
            <person name="Devos D.P."/>
            <person name="Kaster A.-K."/>
            <person name="Ovreas L."/>
            <person name="Rohde M."/>
            <person name="Galperin M.Y."/>
            <person name="Jogler C."/>
        </authorList>
    </citation>
    <scope>NUCLEOTIDE SEQUENCE [LARGE SCALE GENOMIC DNA]</scope>
    <source>
        <strain evidence="2 3">Poly24</strain>
    </source>
</reference>
<feature type="chain" id="PRO_5022134715" description="Agarase" evidence="1">
    <location>
        <begin position="31"/>
        <end position="386"/>
    </location>
</feature>